<evidence type="ECO:0000313" key="2">
    <source>
        <dbReference type="Proteomes" id="UP001418222"/>
    </source>
</evidence>
<dbReference type="Proteomes" id="UP001418222">
    <property type="component" value="Unassembled WGS sequence"/>
</dbReference>
<sequence length="266" mass="29193">MARARAYGQRVHPACSRLDRAHARTARTCTSALLVLARTGGRRRLWPSPPLPASTATGQLARVGRTTQGAYFQWVTEDKITLFTSEGLVHIGGSLVPRHFPTSDTLLQNLLQRAYTSDPSGSLSLLQDLLLSHKGLQLSGQQTTYLRLLSPTLRLRGQPYLRSTKDPTSELCSAPTLSDPQATYLNLISKAYSSGFSALQLQAQGSTLRVLQHSYSSVPNRYLPQCPSKHLQLSDKLVTYLRPKGPTLRSTLGSYLSTPQGTYLSD</sequence>
<dbReference type="AlphaFoldDB" id="A0AAP0BDZ0"/>
<keyword evidence="2" id="KW-1185">Reference proteome</keyword>
<comment type="caution">
    <text evidence="1">The sequence shown here is derived from an EMBL/GenBank/DDBJ whole genome shotgun (WGS) entry which is preliminary data.</text>
</comment>
<evidence type="ECO:0000313" key="1">
    <source>
        <dbReference type="EMBL" id="KAK8936040.1"/>
    </source>
</evidence>
<reference evidence="1 2" key="1">
    <citation type="journal article" date="2022" name="Nat. Plants">
        <title>Genomes of leafy and leafless Platanthera orchids illuminate the evolution of mycoheterotrophy.</title>
        <authorList>
            <person name="Li M.H."/>
            <person name="Liu K.W."/>
            <person name="Li Z."/>
            <person name="Lu H.C."/>
            <person name="Ye Q.L."/>
            <person name="Zhang D."/>
            <person name="Wang J.Y."/>
            <person name="Li Y.F."/>
            <person name="Zhong Z.M."/>
            <person name="Liu X."/>
            <person name="Yu X."/>
            <person name="Liu D.K."/>
            <person name="Tu X.D."/>
            <person name="Liu B."/>
            <person name="Hao Y."/>
            <person name="Liao X.Y."/>
            <person name="Jiang Y.T."/>
            <person name="Sun W.H."/>
            <person name="Chen J."/>
            <person name="Chen Y.Q."/>
            <person name="Ai Y."/>
            <person name="Zhai J.W."/>
            <person name="Wu S.S."/>
            <person name="Zhou Z."/>
            <person name="Hsiao Y.Y."/>
            <person name="Wu W.L."/>
            <person name="Chen Y.Y."/>
            <person name="Lin Y.F."/>
            <person name="Hsu J.L."/>
            <person name="Li C.Y."/>
            <person name="Wang Z.W."/>
            <person name="Zhao X."/>
            <person name="Zhong W.Y."/>
            <person name="Ma X.K."/>
            <person name="Ma L."/>
            <person name="Huang J."/>
            <person name="Chen G.Z."/>
            <person name="Huang M.Z."/>
            <person name="Huang L."/>
            <person name="Peng D.H."/>
            <person name="Luo Y.B."/>
            <person name="Zou S.Q."/>
            <person name="Chen S.P."/>
            <person name="Lan S."/>
            <person name="Tsai W.C."/>
            <person name="Van de Peer Y."/>
            <person name="Liu Z.J."/>
        </authorList>
    </citation>
    <scope>NUCLEOTIDE SEQUENCE [LARGE SCALE GENOMIC DNA]</scope>
    <source>
        <strain evidence="1">Lor287</strain>
    </source>
</reference>
<name>A0AAP0BDZ0_9ASPA</name>
<dbReference type="EMBL" id="JBBWWQ010000011">
    <property type="protein sequence ID" value="KAK8936040.1"/>
    <property type="molecule type" value="Genomic_DNA"/>
</dbReference>
<accession>A0AAP0BDZ0</accession>
<protein>
    <submittedName>
        <fullName evidence="1">Uncharacterized protein</fullName>
    </submittedName>
</protein>
<organism evidence="1 2">
    <name type="scientific">Platanthera zijinensis</name>
    <dbReference type="NCBI Taxonomy" id="2320716"/>
    <lineage>
        <taxon>Eukaryota</taxon>
        <taxon>Viridiplantae</taxon>
        <taxon>Streptophyta</taxon>
        <taxon>Embryophyta</taxon>
        <taxon>Tracheophyta</taxon>
        <taxon>Spermatophyta</taxon>
        <taxon>Magnoliopsida</taxon>
        <taxon>Liliopsida</taxon>
        <taxon>Asparagales</taxon>
        <taxon>Orchidaceae</taxon>
        <taxon>Orchidoideae</taxon>
        <taxon>Orchideae</taxon>
        <taxon>Orchidinae</taxon>
        <taxon>Platanthera</taxon>
    </lineage>
</organism>
<gene>
    <name evidence="1" type="ORF">KSP39_PZI013046</name>
</gene>
<proteinExistence type="predicted"/>